<keyword evidence="3" id="KW-1185">Reference proteome</keyword>
<dbReference type="PANTHER" id="PTHR47515">
    <property type="entry name" value="LOW CALCIUM RESPONSE LOCUS PROTEIN T"/>
    <property type="match status" value="1"/>
</dbReference>
<sequence length="353" mass="40233">MKTYLYDEEQRRIWVQYKYSRAKTVKQICREAGISRATLYNWINEFPEDVVGKGAGIELPFPEVKHANELVETLQAVPAEIEGSSRYRMLQSALGVVDGDKTIARKIVAVLVKRFTLTVAQACDIVGIDEEVYGYKPRKPEVDDMAVYEALVGLILEDRTRGFTECYELLIARKPSWTRKQIRRVYKERRVFQLRKRVRKVRTSEDGSVIPAATRLYRPGSIWTLGILNATTQSGTPFWIAYIIDTDTTEMLNASAGSGKAAATDIEGFLTLAASENGRPQKLRIPGQPPFNDREITRWAWEQKVVLHTLSANKSENQAEFEKWDAMVKSQLPESGVENLDNIDELIEQWVVR</sequence>
<proteinExistence type="predicted"/>
<gene>
    <name evidence="2" type="ORF">DN068_04815</name>
</gene>
<dbReference type="RefSeq" id="WP_110997763.1">
    <property type="nucleotide sequence ID" value="NZ_QKTW01000007.1"/>
</dbReference>
<dbReference type="EMBL" id="QKTW01000007">
    <property type="protein sequence ID" value="PZF74022.1"/>
    <property type="molecule type" value="Genomic_DNA"/>
</dbReference>
<dbReference type="GO" id="GO:0003677">
    <property type="term" value="F:DNA binding"/>
    <property type="evidence" value="ECO:0007669"/>
    <property type="project" value="InterPro"/>
</dbReference>
<dbReference type="Pfam" id="PF01527">
    <property type="entry name" value="HTH_Tnp_1"/>
    <property type="match status" value="1"/>
</dbReference>
<dbReference type="OrthoDB" id="1495855at2"/>
<evidence type="ECO:0000313" key="2">
    <source>
        <dbReference type="EMBL" id="PZF74022.1"/>
    </source>
</evidence>
<organism evidence="2 3">
    <name type="scientific">Taibaiella soli</name>
    <dbReference type="NCBI Taxonomy" id="1649169"/>
    <lineage>
        <taxon>Bacteria</taxon>
        <taxon>Pseudomonadati</taxon>
        <taxon>Bacteroidota</taxon>
        <taxon>Chitinophagia</taxon>
        <taxon>Chitinophagales</taxon>
        <taxon>Chitinophagaceae</taxon>
        <taxon>Taibaiella</taxon>
    </lineage>
</organism>
<comment type="caution">
    <text evidence="2">The sequence shown here is derived from an EMBL/GenBank/DDBJ whole genome shotgun (WGS) entry which is preliminary data.</text>
</comment>
<dbReference type="InterPro" id="IPR002514">
    <property type="entry name" value="Transposase_8"/>
</dbReference>
<dbReference type="AlphaFoldDB" id="A0A2W2AKC3"/>
<dbReference type="Gene3D" id="1.10.10.60">
    <property type="entry name" value="Homeodomain-like"/>
    <property type="match status" value="1"/>
</dbReference>
<dbReference type="SUPFAM" id="SSF46689">
    <property type="entry name" value="Homeodomain-like"/>
    <property type="match status" value="1"/>
</dbReference>
<dbReference type="Proteomes" id="UP000248745">
    <property type="component" value="Unassembled WGS sequence"/>
</dbReference>
<dbReference type="PANTHER" id="PTHR47515:SF2">
    <property type="entry name" value="INTEGRASE CORE DOMAIN PROTEIN"/>
    <property type="match status" value="1"/>
</dbReference>
<dbReference type="GO" id="GO:0004803">
    <property type="term" value="F:transposase activity"/>
    <property type="evidence" value="ECO:0007669"/>
    <property type="project" value="InterPro"/>
</dbReference>
<accession>A0A2W2AKC3</accession>
<dbReference type="InterPro" id="IPR009057">
    <property type="entry name" value="Homeodomain-like_sf"/>
</dbReference>
<evidence type="ECO:0000259" key="1">
    <source>
        <dbReference type="PROSITE" id="PS50994"/>
    </source>
</evidence>
<dbReference type="GO" id="GO:0015074">
    <property type="term" value="P:DNA integration"/>
    <property type="evidence" value="ECO:0007669"/>
    <property type="project" value="InterPro"/>
</dbReference>
<name>A0A2W2AKC3_9BACT</name>
<feature type="domain" description="Integrase catalytic" evidence="1">
    <location>
        <begin position="215"/>
        <end position="353"/>
    </location>
</feature>
<protein>
    <recommendedName>
        <fullName evidence="1">Integrase catalytic domain-containing protein</fullName>
    </recommendedName>
</protein>
<dbReference type="GO" id="GO:0006313">
    <property type="term" value="P:DNA transposition"/>
    <property type="evidence" value="ECO:0007669"/>
    <property type="project" value="InterPro"/>
</dbReference>
<reference evidence="2 3" key="1">
    <citation type="submission" date="2018-06" db="EMBL/GenBank/DDBJ databases">
        <title>Mucibacter soli gen. nov., sp. nov., a new member of the family Chitinophagaceae producing mucin.</title>
        <authorList>
            <person name="Kim M.-K."/>
            <person name="Park S."/>
            <person name="Kim T.-S."/>
            <person name="Joung Y."/>
            <person name="Han J.-H."/>
            <person name="Kim S.B."/>
        </authorList>
    </citation>
    <scope>NUCLEOTIDE SEQUENCE [LARGE SCALE GENOMIC DNA]</scope>
    <source>
        <strain evidence="2 3">R1-15</strain>
    </source>
</reference>
<evidence type="ECO:0000313" key="3">
    <source>
        <dbReference type="Proteomes" id="UP000248745"/>
    </source>
</evidence>
<dbReference type="InterPro" id="IPR001584">
    <property type="entry name" value="Integrase_cat-core"/>
</dbReference>
<dbReference type="PROSITE" id="PS50994">
    <property type="entry name" value="INTEGRASE"/>
    <property type="match status" value="1"/>
</dbReference>